<name>A0A8S5PD15_9CAUD</name>
<proteinExistence type="predicted"/>
<accession>A0A8S5PD15</accession>
<sequence>MNDKFRRSLERVVFKNKKTLLDYHRNIDRTAFDGLKFGFKIADERMLKDGRLERTFQD</sequence>
<protein>
    <submittedName>
        <fullName evidence="1">Uncharacterized protein</fullName>
    </submittedName>
</protein>
<reference evidence="1" key="1">
    <citation type="journal article" date="2021" name="Proc. Natl. Acad. Sci. U.S.A.">
        <title>A Catalog of Tens of Thousands of Viruses from Human Metagenomes Reveals Hidden Associations with Chronic Diseases.</title>
        <authorList>
            <person name="Tisza M.J."/>
            <person name="Buck C.B."/>
        </authorList>
    </citation>
    <scope>NUCLEOTIDE SEQUENCE</scope>
    <source>
        <strain evidence="1">CtjZA23</strain>
    </source>
</reference>
<dbReference type="EMBL" id="BK015389">
    <property type="protein sequence ID" value="DAE04509.1"/>
    <property type="molecule type" value="Genomic_DNA"/>
</dbReference>
<organism evidence="1">
    <name type="scientific">Siphoviridae sp. ctjZA23</name>
    <dbReference type="NCBI Taxonomy" id="2825633"/>
    <lineage>
        <taxon>Viruses</taxon>
        <taxon>Duplodnaviria</taxon>
        <taxon>Heunggongvirae</taxon>
        <taxon>Uroviricota</taxon>
        <taxon>Caudoviricetes</taxon>
    </lineage>
</organism>
<evidence type="ECO:0000313" key="1">
    <source>
        <dbReference type="EMBL" id="DAE04509.1"/>
    </source>
</evidence>